<keyword evidence="6 12" id="KW-0418">Kinase</keyword>
<evidence type="ECO:0000256" key="3">
    <source>
        <dbReference type="ARBA" id="ARBA00022553"/>
    </source>
</evidence>
<accession>A0A934J8T7</accession>
<evidence type="ECO:0000256" key="1">
    <source>
        <dbReference type="ARBA" id="ARBA00004651"/>
    </source>
</evidence>
<keyword evidence="13" id="KW-1185">Reference proteome</keyword>
<keyword evidence="9" id="KW-0175">Coiled coil</keyword>
<reference evidence="12" key="1">
    <citation type="submission" date="2020-12" db="EMBL/GenBank/DDBJ databases">
        <authorList>
            <person name="Huq M.A."/>
        </authorList>
    </citation>
    <scope>NUCLEOTIDE SEQUENCE</scope>
    <source>
        <strain evidence="12">MAHUQ-46</strain>
    </source>
</reference>
<evidence type="ECO:0000259" key="11">
    <source>
        <dbReference type="PROSITE" id="PS50885"/>
    </source>
</evidence>
<dbReference type="PANTHER" id="PTHR34220">
    <property type="entry name" value="SENSOR HISTIDINE KINASE YPDA"/>
    <property type="match status" value="1"/>
</dbReference>
<feature type="transmembrane region" description="Helical" evidence="10">
    <location>
        <begin position="305"/>
        <end position="328"/>
    </location>
</feature>
<evidence type="ECO:0000256" key="10">
    <source>
        <dbReference type="SAM" id="Phobius"/>
    </source>
</evidence>
<evidence type="ECO:0000313" key="13">
    <source>
        <dbReference type="Proteomes" id="UP000640274"/>
    </source>
</evidence>
<dbReference type="Pfam" id="PF02518">
    <property type="entry name" value="HATPase_c"/>
    <property type="match status" value="1"/>
</dbReference>
<keyword evidence="3" id="KW-0597">Phosphoprotein</keyword>
<gene>
    <name evidence="12" type="ORF">JFN88_15005</name>
</gene>
<organism evidence="12 13">
    <name type="scientific">Paenibacillus roseus</name>
    <dbReference type="NCBI Taxonomy" id="2798579"/>
    <lineage>
        <taxon>Bacteria</taxon>
        <taxon>Bacillati</taxon>
        <taxon>Bacillota</taxon>
        <taxon>Bacilli</taxon>
        <taxon>Bacillales</taxon>
        <taxon>Paenibacillaceae</taxon>
        <taxon>Paenibacillus</taxon>
    </lineage>
</organism>
<dbReference type="InterPro" id="IPR050640">
    <property type="entry name" value="Bact_2-comp_sensor_kinase"/>
</dbReference>
<dbReference type="Pfam" id="PF06580">
    <property type="entry name" value="His_kinase"/>
    <property type="match status" value="1"/>
</dbReference>
<dbReference type="InterPro" id="IPR010559">
    <property type="entry name" value="Sig_transdc_His_kin_internal"/>
</dbReference>
<dbReference type="PROSITE" id="PS50885">
    <property type="entry name" value="HAMP"/>
    <property type="match status" value="1"/>
</dbReference>
<dbReference type="Gene3D" id="6.10.340.10">
    <property type="match status" value="1"/>
</dbReference>
<evidence type="ECO:0000256" key="4">
    <source>
        <dbReference type="ARBA" id="ARBA00022679"/>
    </source>
</evidence>
<dbReference type="GO" id="GO:0005886">
    <property type="term" value="C:plasma membrane"/>
    <property type="evidence" value="ECO:0007669"/>
    <property type="project" value="UniProtKB-SubCell"/>
</dbReference>
<comment type="subcellular location">
    <subcellularLocation>
        <location evidence="1">Cell membrane</location>
        <topology evidence="1">Multi-pass membrane protein</topology>
    </subcellularLocation>
</comment>
<proteinExistence type="predicted"/>
<dbReference type="SUPFAM" id="SSF158472">
    <property type="entry name" value="HAMP domain-like"/>
    <property type="match status" value="1"/>
</dbReference>
<dbReference type="RefSeq" id="WP_199020084.1">
    <property type="nucleotide sequence ID" value="NZ_JAELUP010000077.1"/>
</dbReference>
<keyword evidence="4" id="KW-0808">Transferase</keyword>
<evidence type="ECO:0000256" key="7">
    <source>
        <dbReference type="ARBA" id="ARBA00022989"/>
    </source>
</evidence>
<dbReference type="Gene3D" id="3.30.450.20">
    <property type="entry name" value="PAS domain"/>
    <property type="match status" value="2"/>
</dbReference>
<sequence>MKRWKEPLLHLSLVNKLILAFSVFVVVPLLLIGGVLSWVYVENNRDTMLGAAVETNKQILSNIDTSIQPLLRLSMLPIQEPTVYQIMQKDYNKLQYPLLERGRDYDKVNNLIRNGIMLYSETIDSVTIFQANNHLVFGRSSSEYINSDYAQQQFLQEGFVQEIQAMDGQYVAVGIHNDYLLSRQGVPVVSIGRAIMDPYSKQNLGFILLNISVDKLRTFWNDSALTENTSFYLIDEKGRIIYGQQHEQIGQMASTVLDKDFLDKSASHQSQTYWGNSDQYILSSLSPLTGWTAVTVIPKRELFSVAYQMAIVLAVSLIVLLILSVMIATRVSHTIMKPLAVLKRKMKLVSQGKLDVQFEPQYGEIGIISNTVDNMLRNIRELIERIYREENEKRELEMLALQSQIQPHFIYNTLNVIKWMAKIQGAAGIEEALGAFTSVIKFTAKAQGTYTAIGEELEFIQNYTKILDYRYMGKFEVDYSVDPSLVHYRTLKFLLQPLVENAVFHGFDGIAYKGQLKIEMYKDRDGIMMEVTDNGKGLAYDNQEEQHKGVRDPLNSIGIQNVRERIALHFGQGYGLWLVDASTGGTTAIIRIPVIEDEGKDELK</sequence>
<keyword evidence="2" id="KW-1003">Cell membrane</keyword>
<evidence type="ECO:0000256" key="2">
    <source>
        <dbReference type="ARBA" id="ARBA00022475"/>
    </source>
</evidence>
<dbReference type="InterPro" id="IPR033479">
    <property type="entry name" value="dCache_1"/>
</dbReference>
<feature type="coiled-coil region" evidence="9">
    <location>
        <begin position="372"/>
        <end position="399"/>
    </location>
</feature>
<evidence type="ECO:0000256" key="8">
    <source>
        <dbReference type="ARBA" id="ARBA00023136"/>
    </source>
</evidence>
<dbReference type="InterPro" id="IPR003594">
    <property type="entry name" value="HATPase_dom"/>
</dbReference>
<dbReference type="InterPro" id="IPR036890">
    <property type="entry name" value="HATPase_C_sf"/>
</dbReference>
<keyword evidence="7 10" id="KW-1133">Transmembrane helix</keyword>
<evidence type="ECO:0000313" key="12">
    <source>
        <dbReference type="EMBL" id="MBJ6362542.1"/>
    </source>
</evidence>
<dbReference type="AlphaFoldDB" id="A0A934J8T7"/>
<dbReference type="CDD" id="cd18774">
    <property type="entry name" value="PDC2_HK_sensor"/>
    <property type="match status" value="1"/>
</dbReference>
<comment type="caution">
    <text evidence="12">The sequence shown here is derived from an EMBL/GenBank/DDBJ whole genome shotgun (WGS) entry which is preliminary data.</text>
</comment>
<dbReference type="InterPro" id="IPR003660">
    <property type="entry name" value="HAMP_dom"/>
</dbReference>
<evidence type="ECO:0000256" key="9">
    <source>
        <dbReference type="SAM" id="Coils"/>
    </source>
</evidence>
<dbReference type="Gene3D" id="3.30.565.10">
    <property type="entry name" value="Histidine kinase-like ATPase, C-terminal domain"/>
    <property type="match status" value="1"/>
</dbReference>
<keyword evidence="5 10" id="KW-0812">Transmembrane</keyword>
<dbReference type="GO" id="GO:0000155">
    <property type="term" value="F:phosphorelay sensor kinase activity"/>
    <property type="evidence" value="ECO:0007669"/>
    <property type="project" value="InterPro"/>
</dbReference>
<keyword evidence="8 10" id="KW-0472">Membrane</keyword>
<protein>
    <submittedName>
        <fullName evidence="12">Sensor histidine kinase</fullName>
    </submittedName>
</protein>
<dbReference type="Proteomes" id="UP000640274">
    <property type="component" value="Unassembled WGS sequence"/>
</dbReference>
<feature type="transmembrane region" description="Helical" evidence="10">
    <location>
        <begin position="17"/>
        <end position="41"/>
    </location>
</feature>
<evidence type="ECO:0000256" key="5">
    <source>
        <dbReference type="ARBA" id="ARBA00022692"/>
    </source>
</evidence>
<dbReference type="Pfam" id="PF02743">
    <property type="entry name" value="dCache_1"/>
    <property type="match status" value="1"/>
</dbReference>
<dbReference type="SUPFAM" id="SSF55874">
    <property type="entry name" value="ATPase domain of HSP90 chaperone/DNA topoisomerase II/histidine kinase"/>
    <property type="match status" value="1"/>
</dbReference>
<dbReference type="SMART" id="SM00304">
    <property type="entry name" value="HAMP"/>
    <property type="match status" value="1"/>
</dbReference>
<dbReference type="PANTHER" id="PTHR34220:SF7">
    <property type="entry name" value="SENSOR HISTIDINE KINASE YPDA"/>
    <property type="match status" value="1"/>
</dbReference>
<feature type="domain" description="HAMP" evidence="11">
    <location>
        <begin position="333"/>
        <end position="384"/>
    </location>
</feature>
<evidence type="ECO:0000256" key="6">
    <source>
        <dbReference type="ARBA" id="ARBA00022777"/>
    </source>
</evidence>
<dbReference type="EMBL" id="JAELUP010000077">
    <property type="protein sequence ID" value="MBJ6362542.1"/>
    <property type="molecule type" value="Genomic_DNA"/>
</dbReference>
<name>A0A934J8T7_9BACL</name>